<name>A0ABD6AH40_9EURY</name>
<dbReference type="AlphaFoldDB" id="A0ABD6AH40"/>
<protein>
    <recommendedName>
        <fullName evidence="4">DUF2188 domain-containing protein</fullName>
    </recommendedName>
</protein>
<gene>
    <name evidence="2" type="ORF">ACFQMF_01585</name>
</gene>
<sequence length="97" mass="11029">MTRLTLRYDDETYRITQTYWGNDDPEWADKQRDGETVTTTETTQQARTDALTNALNSVEAGTDYNPDTETAVGKLCYDPDADELYAEVKIQLLPDQS</sequence>
<evidence type="ECO:0008006" key="4">
    <source>
        <dbReference type="Google" id="ProtNLM"/>
    </source>
</evidence>
<feature type="compositionally biased region" description="Low complexity" evidence="1">
    <location>
        <begin position="36"/>
        <end position="45"/>
    </location>
</feature>
<proteinExistence type="predicted"/>
<dbReference type="EMBL" id="JBHTBL010000001">
    <property type="protein sequence ID" value="MFC7323263.1"/>
    <property type="molecule type" value="Genomic_DNA"/>
</dbReference>
<accession>A0ABD6AH40</accession>
<keyword evidence="3" id="KW-1185">Reference proteome</keyword>
<feature type="region of interest" description="Disordered" evidence="1">
    <location>
        <begin position="23"/>
        <end position="45"/>
    </location>
</feature>
<dbReference type="Proteomes" id="UP001596545">
    <property type="component" value="Unassembled WGS sequence"/>
</dbReference>
<dbReference type="RefSeq" id="WP_256407363.1">
    <property type="nucleotide sequence ID" value="NZ_JANHDN010000001.1"/>
</dbReference>
<organism evidence="2 3">
    <name type="scientific">Halorubrum rutilum</name>
    <dbReference type="NCBI Taxonomy" id="1364933"/>
    <lineage>
        <taxon>Archaea</taxon>
        <taxon>Methanobacteriati</taxon>
        <taxon>Methanobacteriota</taxon>
        <taxon>Stenosarchaea group</taxon>
        <taxon>Halobacteria</taxon>
        <taxon>Halobacteriales</taxon>
        <taxon>Haloferacaceae</taxon>
        <taxon>Halorubrum</taxon>
    </lineage>
</organism>
<comment type="caution">
    <text evidence="2">The sequence shown here is derived from an EMBL/GenBank/DDBJ whole genome shotgun (WGS) entry which is preliminary data.</text>
</comment>
<evidence type="ECO:0000313" key="3">
    <source>
        <dbReference type="Proteomes" id="UP001596545"/>
    </source>
</evidence>
<reference evidence="2 3" key="1">
    <citation type="journal article" date="2019" name="Int. J. Syst. Evol. Microbiol.">
        <title>The Global Catalogue of Microorganisms (GCM) 10K type strain sequencing project: providing services to taxonomists for standard genome sequencing and annotation.</title>
        <authorList>
            <consortium name="The Broad Institute Genomics Platform"/>
            <consortium name="The Broad Institute Genome Sequencing Center for Infectious Disease"/>
            <person name="Wu L."/>
            <person name="Ma J."/>
        </authorList>
    </citation>
    <scope>NUCLEOTIDE SEQUENCE [LARGE SCALE GENOMIC DNA]</scope>
    <source>
        <strain evidence="2 3">CGMCC 1.12554</strain>
    </source>
</reference>
<evidence type="ECO:0000313" key="2">
    <source>
        <dbReference type="EMBL" id="MFC7323263.1"/>
    </source>
</evidence>
<evidence type="ECO:0000256" key="1">
    <source>
        <dbReference type="SAM" id="MobiDB-lite"/>
    </source>
</evidence>